<feature type="compositionally biased region" description="Basic and acidic residues" evidence="6">
    <location>
        <begin position="223"/>
        <end position="254"/>
    </location>
</feature>
<comment type="subcellular location">
    <subcellularLocation>
        <location evidence="1">Nucleus</location>
    </subcellularLocation>
</comment>
<dbReference type="PANTHER" id="PTHR47338">
    <property type="entry name" value="ZN(II)2CYS6 TRANSCRIPTION FACTOR (EUROFUNG)-RELATED"/>
    <property type="match status" value="1"/>
</dbReference>
<dbReference type="InterPro" id="IPR036864">
    <property type="entry name" value="Zn2-C6_fun-type_DNA-bd_sf"/>
</dbReference>
<evidence type="ECO:0000256" key="2">
    <source>
        <dbReference type="ARBA" id="ARBA00022723"/>
    </source>
</evidence>
<gene>
    <name evidence="8" type="ORF">S7711_06246</name>
</gene>
<dbReference type="SMART" id="SM00906">
    <property type="entry name" value="Fungal_trans"/>
    <property type="match status" value="1"/>
</dbReference>
<dbReference type="GO" id="GO:0006351">
    <property type="term" value="P:DNA-templated transcription"/>
    <property type="evidence" value="ECO:0007669"/>
    <property type="project" value="InterPro"/>
</dbReference>
<evidence type="ECO:0000259" key="7">
    <source>
        <dbReference type="PROSITE" id="PS50048"/>
    </source>
</evidence>
<protein>
    <recommendedName>
        <fullName evidence="7">Zn(2)-C6 fungal-type domain-containing protein</fullName>
    </recommendedName>
</protein>
<dbReference type="InterPro" id="IPR001138">
    <property type="entry name" value="Zn2Cys6_DnaBD"/>
</dbReference>
<feature type="region of interest" description="Disordered" evidence="6">
    <location>
        <begin position="222"/>
        <end position="308"/>
    </location>
</feature>
<keyword evidence="3" id="KW-0805">Transcription regulation</keyword>
<evidence type="ECO:0000256" key="4">
    <source>
        <dbReference type="ARBA" id="ARBA00023163"/>
    </source>
</evidence>
<dbReference type="Proteomes" id="UP000028045">
    <property type="component" value="Unassembled WGS sequence"/>
</dbReference>
<dbReference type="GO" id="GO:0008270">
    <property type="term" value="F:zinc ion binding"/>
    <property type="evidence" value="ECO:0007669"/>
    <property type="project" value="InterPro"/>
</dbReference>
<dbReference type="Gene3D" id="4.10.240.10">
    <property type="entry name" value="Zn(2)-C6 fungal-type DNA-binding domain"/>
    <property type="match status" value="1"/>
</dbReference>
<dbReference type="InterPro" id="IPR050815">
    <property type="entry name" value="TF_fung"/>
</dbReference>
<dbReference type="InterPro" id="IPR007219">
    <property type="entry name" value="XnlR_reg_dom"/>
</dbReference>
<name>A0A084B4Y1_STACB</name>
<dbReference type="OrthoDB" id="103349at2759"/>
<evidence type="ECO:0000313" key="9">
    <source>
        <dbReference type="Proteomes" id="UP000028045"/>
    </source>
</evidence>
<dbReference type="GO" id="GO:0003677">
    <property type="term" value="F:DNA binding"/>
    <property type="evidence" value="ECO:0007669"/>
    <property type="project" value="InterPro"/>
</dbReference>
<dbReference type="SUPFAM" id="SSF57701">
    <property type="entry name" value="Zn2/Cys6 DNA-binding domain"/>
    <property type="match status" value="1"/>
</dbReference>
<reference evidence="8 9" key="1">
    <citation type="journal article" date="2014" name="BMC Genomics">
        <title>Comparative genome sequencing reveals chemotype-specific gene clusters in the toxigenic black mold Stachybotrys.</title>
        <authorList>
            <person name="Semeiks J."/>
            <person name="Borek D."/>
            <person name="Otwinowski Z."/>
            <person name="Grishin N.V."/>
        </authorList>
    </citation>
    <scope>NUCLEOTIDE SEQUENCE [LARGE SCALE GENOMIC DNA]</scope>
    <source>
        <strain evidence="9">CBS 109288 / IBT 7711</strain>
    </source>
</reference>
<dbReference type="PROSITE" id="PS50048">
    <property type="entry name" value="ZN2_CY6_FUNGAL_2"/>
    <property type="match status" value="1"/>
</dbReference>
<accession>A0A084B4Y1</accession>
<feature type="compositionally biased region" description="Basic and acidic residues" evidence="6">
    <location>
        <begin position="784"/>
        <end position="794"/>
    </location>
</feature>
<evidence type="ECO:0000256" key="5">
    <source>
        <dbReference type="ARBA" id="ARBA00023242"/>
    </source>
</evidence>
<dbReference type="EMBL" id="KL648054">
    <property type="protein sequence ID" value="KEY72610.1"/>
    <property type="molecule type" value="Genomic_DNA"/>
</dbReference>
<keyword evidence="5" id="KW-0539">Nucleus</keyword>
<keyword evidence="9" id="KW-1185">Reference proteome</keyword>
<dbReference type="CDD" id="cd12148">
    <property type="entry name" value="fungal_TF_MHR"/>
    <property type="match status" value="1"/>
</dbReference>
<dbReference type="CDD" id="cd00067">
    <property type="entry name" value="GAL4"/>
    <property type="match status" value="2"/>
</dbReference>
<dbReference type="PROSITE" id="PS00463">
    <property type="entry name" value="ZN2_CY6_FUNGAL_1"/>
    <property type="match status" value="1"/>
</dbReference>
<organism evidence="8 9">
    <name type="scientific">Stachybotrys chartarum (strain CBS 109288 / IBT 7711)</name>
    <name type="common">Toxic black mold</name>
    <name type="synonym">Stilbospora chartarum</name>
    <dbReference type="NCBI Taxonomy" id="1280523"/>
    <lineage>
        <taxon>Eukaryota</taxon>
        <taxon>Fungi</taxon>
        <taxon>Dikarya</taxon>
        <taxon>Ascomycota</taxon>
        <taxon>Pezizomycotina</taxon>
        <taxon>Sordariomycetes</taxon>
        <taxon>Hypocreomycetidae</taxon>
        <taxon>Hypocreales</taxon>
        <taxon>Stachybotryaceae</taxon>
        <taxon>Stachybotrys</taxon>
    </lineage>
</organism>
<dbReference type="PANTHER" id="PTHR47338:SF7">
    <property type="entry name" value="ZN(II)2CYS6 TRANSCRIPTION FACTOR (EUROFUNG)"/>
    <property type="match status" value="1"/>
</dbReference>
<sequence>MPGASGWSIPHSLRSRPQDQVAVGLEAGDLWIFAQFPLTRELGESTLSVSTLRDSRCVASLRRFNGYNLAAAHRPPDCPRRTVLDVTNTAPDGLPASRNARYRSSPGTHTAFQSCSYDLKHSHYEPLAAGANSLKVRCDKRPGVCCNCERLGLECTSSAGGSSQNDGERAEDTVSLKRLLRGARACSTCRIKKIKCSGTLPTCVKCRDNGLACAYPPLKRYMRSHDDPGGVDPGERRSPRQHHHPGDELDKDEASELLLSPSIANSPQKRGLRRSSTSAVSVATVPTTSPSNSAGSWDRQPPFTDGQAKVPGLQRGPSQDQLTALVHVFFDIIYPMPSYAFLHPQTTQRRCRARGTHHALTFALCAVAALYLRMDGNLDPGRRAIQVDVSAEETASWINTAEQDVWMSLESPSISRLQALLLVIHYHMETGRFQRAFMLTATAARFASAMRLNHERHDLQPVAQEARRRILWSLKITERYFSAGLAEFDMLPLEVIYIKFPSSEKDFLAGPAAGDDACAERGAYGLIVQLEAVRRDVMKLTRSISLLETPLSNLMDLINHHCQAIANVGKPPPFLEYYVAGDATDGNPGSRWLPRLVLANISWHQAHCDLYRILLPGYSEAAPAAVLDGHDQEALAAAERSCLHHAMRIIYTLTALNQHSIRHHLLEFDTAICAYHATRLVLFISRFGKGSDRPSPEFAVSRAELCLAALKRFFLSSALVNPIIRELEQSIAVFTQQQKQGHQAQDYRHARSLPVASSTLDTAEAAGTMSITDSRQPLDDQGEDLDRGNEQAETRKRRTSDNHFSTAAHLRQRLAVHSLLRRANFPDDGNEEDGDGEQVNDKEPVESAIGNSTNAAHGTSPMLSRQEKGDKTVDITPAPVFSPPVTANAALPATSALDDGAAYDGDFYSPSTSSVIQSQDFAFSVGPGTTEQGLFAWWGPQDWGWLFTAEENSL</sequence>
<dbReference type="SMART" id="SM00066">
    <property type="entry name" value="GAL4"/>
    <property type="match status" value="2"/>
</dbReference>
<dbReference type="GO" id="GO:0005634">
    <property type="term" value="C:nucleus"/>
    <property type="evidence" value="ECO:0007669"/>
    <property type="project" value="UniProtKB-SubCell"/>
</dbReference>
<feature type="compositionally biased region" description="Polar residues" evidence="6">
    <location>
        <begin position="849"/>
        <end position="863"/>
    </location>
</feature>
<feature type="region of interest" description="Disordered" evidence="6">
    <location>
        <begin position="767"/>
        <end position="806"/>
    </location>
</feature>
<feature type="compositionally biased region" description="Acidic residues" evidence="6">
    <location>
        <begin position="828"/>
        <end position="838"/>
    </location>
</feature>
<dbReference type="Pfam" id="PF00172">
    <property type="entry name" value="Zn_clus"/>
    <property type="match status" value="1"/>
</dbReference>
<evidence type="ECO:0000256" key="6">
    <source>
        <dbReference type="SAM" id="MobiDB-lite"/>
    </source>
</evidence>
<evidence type="ECO:0000256" key="1">
    <source>
        <dbReference type="ARBA" id="ARBA00004123"/>
    </source>
</evidence>
<keyword evidence="2" id="KW-0479">Metal-binding</keyword>
<keyword evidence="4" id="KW-0804">Transcription</keyword>
<dbReference type="AlphaFoldDB" id="A0A084B4Y1"/>
<proteinExistence type="predicted"/>
<evidence type="ECO:0000313" key="8">
    <source>
        <dbReference type="EMBL" id="KEY72610.1"/>
    </source>
</evidence>
<dbReference type="GO" id="GO:0000981">
    <property type="term" value="F:DNA-binding transcription factor activity, RNA polymerase II-specific"/>
    <property type="evidence" value="ECO:0007669"/>
    <property type="project" value="InterPro"/>
</dbReference>
<dbReference type="Pfam" id="PF04082">
    <property type="entry name" value="Fungal_trans"/>
    <property type="match status" value="1"/>
</dbReference>
<feature type="region of interest" description="Disordered" evidence="6">
    <location>
        <begin position="824"/>
        <end position="876"/>
    </location>
</feature>
<evidence type="ECO:0000256" key="3">
    <source>
        <dbReference type="ARBA" id="ARBA00023015"/>
    </source>
</evidence>
<feature type="domain" description="Zn(2)-C6 fungal-type" evidence="7">
    <location>
        <begin position="185"/>
        <end position="215"/>
    </location>
</feature>
<feature type="compositionally biased region" description="Low complexity" evidence="6">
    <location>
        <begin position="275"/>
        <end position="294"/>
    </location>
</feature>
<dbReference type="HOGENOM" id="CLU_011581_0_2_1"/>